<dbReference type="EMBL" id="SRSF01000014">
    <property type="protein sequence ID" value="THH34919.1"/>
    <property type="molecule type" value="Genomic_DNA"/>
</dbReference>
<reference evidence="2 3" key="1">
    <citation type="submission" date="2019-04" db="EMBL/GenBank/DDBJ databases">
        <title>Lewinella litorea sp. nov., isolated from a marine sand.</title>
        <authorList>
            <person name="Yoon J.-H."/>
        </authorList>
    </citation>
    <scope>NUCLEOTIDE SEQUENCE [LARGE SCALE GENOMIC DNA]</scope>
    <source>
        <strain evidence="2 3">HSMS-39</strain>
    </source>
</reference>
<evidence type="ECO:0000313" key="3">
    <source>
        <dbReference type="Proteomes" id="UP000308528"/>
    </source>
</evidence>
<dbReference type="PROSITE" id="PS51257">
    <property type="entry name" value="PROKAR_LIPOPROTEIN"/>
    <property type="match status" value="1"/>
</dbReference>
<dbReference type="Proteomes" id="UP000308528">
    <property type="component" value="Unassembled WGS sequence"/>
</dbReference>
<proteinExistence type="predicted"/>
<comment type="caution">
    <text evidence="2">The sequence shown here is derived from an EMBL/GenBank/DDBJ whole genome shotgun (WGS) entry which is preliminary data.</text>
</comment>
<feature type="chain" id="PRO_5020547752" evidence="1">
    <location>
        <begin position="18"/>
        <end position="200"/>
    </location>
</feature>
<dbReference type="RefSeq" id="WP_136460616.1">
    <property type="nucleotide sequence ID" value="NZ_SRSF01000014.1"/>
</dbReference>
<evidence type="ECO:0000313" key="2">
    <source>
        <dbReference type="EMBL" id="THH34919.1"/>
    </source>
</evidence>
<keyword evidence="3" id="KW-1185">Reference proteome</keyword>
<gene>
    <name evidence="2" type="ORF">E4021_17135</name>
</gene>
<sequence length="200" mass="21646">MRQFVATLFFAALFLLAGCTGDPRDPTIGKSEMANSAADTVPNAPPKYVIRKATFYGITPGLEFTEVSDRLEKGMLDTPDGPLPVYFIRGRSGERLGYVLPSVRDSTLVGDIHITTATAATEGDIRVGHTFARLCIAYPKIMIRGSEIPGRTYAYSTNKAFGLRDFTSTETTIDTSGVPPTTRISEIVLIDRTPAPPLAI</sequence>
<organism evidence="2 3">
    <name type="scientific">Neolewinella litorea</name>
    <dbReference type="NCBI Taxonomy" id="2562452"/>
    <lineage>
        <taxon>Bacteria</taxon>
        <taxon>Pseudomonadati</taxon>
        <taxon>Bacteroidota</taxon>
        <taxon>Saprospiria</taxon>
        <taxon>Saprospirales</taxon>
        <taxon>Lewinellaceae</taxon>
        <taxon>Neolewinella</taxon>
    </lineage>
</organism>
<name>A0A4S4N764_9BACT</name>
<protein>
    <submittedName>
        <fullName evidence="2">Uncharacterized protein</fullName>
    </submittedName>
</protein>
<dbReference type="OrthoDB" id="1493308at2"/>
<feature type="signal peptide" evidence="1">
    <location>
        <begin position="1"/>
        <end position="17"/>
    </location>
</feature>
<keyword evidence="1" id="KW-0732">Signal</keyword>
<evidence type="ECO:0000256" key="1">
    <source>
        <dbReference type="SAM" id="SignalP"/>
    </source>
</evidence>
<dbReference type="AlphaFoldDB" id="A0A4S4N764"/>
<accession>A0A4S4N764</accession>